<dbReference type="InterPro" id="IPR003673">
    <property type="entry name" value="CoA-Trfase_fam_III"/>
</dbReference>
<dbReference type="InterPro" id="IPR050483">
    <property type="entry name" value="CoA-transferase_III_domain"/>
</dbReference>
<dbReference type="Proteomes" id="UP000785679">
    <property type="component" value="Unassembled WGS sequence"/>
</dbReference>
<gene>
    <name evidence="3" type="ORF">FGO68_gene1104</name>
</gene>
<organism evidence="3 4">
    <name type="scientific">Halteria grandinella</name>
    <dbReference type="NCBI Taxonomy" id="5974"/>
    <lineage>
        <taxon>Eukaryota</taxon>
        <taxon>Sar</taxon>
        <taxon>Alveolata</taxon>
        <taxon>Ciliophora</taxon>
        <taxon>Intramacronucleata</taxon>
        <taxon>Spirotrichea</taxon>
        <taxon>Stichotrichia</taxon>
        <taxon>Sporadotrichida</taxon>
        <taxon>Halteriidae</taxon>
        <taxon>Halteria</taxon>
    </lineage>
</organism>
<name>A0A8J8T1I4_HALGN</name>
<dbReference type="Gene3D" id="3.40.50.10540">
    <property type="entry name" value="Crotonobetainyl-coa:carnitine coa-transferase, domain 1"/>
    <property type="match status" value="1"/>
</dbReference>
<evidence type="ECO:0000256" key="1">
    <source>
        <dbReference type="ARBA" id="ARBA00008383"/>
    </source>
</evidence>
<dbReference type="InterPro" id="IPR023606">
    <property type="entry name" value="CoA-Trfase_III_dom_1_sf"/>
</dbReference>
<dbReference type="SUPFAM" id="SSF89796">
    <property type="entry name" value="CoA-transferase family III (CaiB/BaiF)"/>
    <property type="match status" value="1"/>
</dbReference>
<dbReference type="EMBL" id="RRYP01010844">
    <property type="protein sequence ID" value="TNV78126.1"/>
    <property type="molecule type" value="Genomic_DNA"/>
</dbReference>
<evidence type="ECO:0000256" key="2">
    <source>
        <dbReference type="ARBA" id="ARBA00022679"/>
    </source>
</evidence>
<reference evidence="3" key="1">
    <citation type="submission" date="2019-06" db="EMBL/GenBank/DDBJ databases">
        <authorList>
            <person name="Zheng W."/>
        </authorList>
    </citation>
    <scope>NUCLEOTIDE SEQUENCE</scope>
    <source>
        <strain evidence="3">QDHG01</strain>
    </source>
</reference>
<dbReference type="Gene3D" id="3.30.1540.10">
    <property type="entry name" value="formyl-coa transferase, domain 3"/>
    <property type="match status" value="1"/>
</dbReference>
<evidence type="ECO:0000313" key="4">
    <source>
        <dbReference type="Proteomes" id="UP000785679"/>
    </source>
</evidence>
<dbReference type="Pfam" id="PF02515">
    <property type="entry name" value="CoA_transf_3"/>
    <property type="match status" value="1"/>
</dbReference>
<comment type="similarity">
    <text evidence="1">Belongs to the CoA-transferase III family.</text>
</comment>
<protein>
    <recommendedName>
        <fullName evidence="5">CoA transferase</fullName>
    </recommendedName>
</protein>
<dbReference type="GO" id="GO:0008410">
    <property type="term" value="F:CoA-transferase activity"/>
    <property type="evidence" value="ECO:0007669"/>
    <property type="project" value="TreeGrafter"/>
</dbReference>
<keyword evidence="4" id="KW-1185">Reference proteome</keyword>
<dbReference type="PANTHER" id="PTHR48207">
    <property type="entry name" value="SUCCINATE--HYDROXYMETHYLGLUTARATE COA-TRANSFERASE"/>
    <property type="match status" value="1"/>
</dbReference>
<keyword evidence="2" id="KW-0808">Transferase</keyword>
<proteinExistence type="inferred from homology"/>
<evidence type="ECO:0008006" key="5">
    <source>
        <dbReference type="Google" id="ProtNLM"/>
    </source>
</evidence>
<accession>A0A8J8T1I4</accession>
<evidence type="ECO:0000313" key="3">
    <source>
        <dbReference type="EMBL" id="TNV78126.1"/>
    </source>
</evidence>
<dbReference type="OrthoDB" id="421515at2759"/>
<dbReference type="PANTHER" id="PTHR48207:SF3">
    <property type="entry name" value="SUCCINATE--HYDROXYMETHYLGLUTARATE COA-TRANSFERASE"/>
    <property type="match status" value="1"/>
</dbReference>
<dbReference type="AlphaFoldDB" id="A0A8J8T1I4"/>
<comment type="caution">
    <text evidence="3">The sequence shown here is derived from an EMBL/GenBank/DDBJ whole genome shotgun (WGS) entry which is preliminary data.</text>
</comment>
<sequence>MFKYLSVRTFTSQTQPQSKKILEGYRIIDASRILVGAFGSMMLADMGAEVIKIEQPGMGDETRKWGPPFMGKDSTYFISINRNKKSITLDLKSEEGLKILQGLVSKSDIFMTNFVPNQRTKLKLDYQDIQPLNPKLIYASVQGFPQKSIWENKAAFDLTIQAMSGQMHCTGDPDGSPFKVGYAVTDILTGMTLLQGILGAIIHRERTGEGQFINTSLLEANLFSLSYVVSSWLNGQTEYKRMGNSHPNIAPYSVYRTKDQDFIVIGVATDQQFEKLCSIIKMDVRDEYKSNALRCKHRTQLNAEIDSILIRDWIKVDLIKAMTEKAIPFSEIKSVKQLLEEPEIASMGMTGRVNTDKYATNERQYLEYPKNPLHFSRSELSELKEPPLLGENTDEILRELLGYNQEEIQKLRNKGVI</sequence>
<dbReference type="InterPro" id="IPR044855">
    <property type="entry name" value="CoA-Trfase_III_dom3_sf"/>
</dbReference>